<dbReference type="GO" id="GO:0004222">
    <property type="term" value="F:metalloendopeptidase activity"/>
    <property type="evidence" value="ECO:0007669"/>
    <property type="project" value="TreeGrafter"/>
</dbReference>
<dbReference type="InterPro" id="IPR003599">
    <property type="entry name" value="Ig_sub"/>
</dbReference>
<dbReference type="PANTHER" id="PTHR13723:SF37">
    <property type="entry name" value="A DISINTEGRIN AND METALLOPROTEINASE WITH THROMBOSPONDIN MOTIFS 5"/>
    <property type="match status" value="1"/>
</dbReference>
<evidence type="ECO:0000313" key="11">
    <source>
        <dbReference type="Proteomes" id="UP001432322"/>
    </source>
</evidence>
<dbReference type="AlphaFoldDB" id="A0AAV5WF45"/>
<dbReference type="InterPro" id="IPR010909">
    <property type="entry name" value="PLAC"/>
</dbReference>
<evidence type="ECO:0000256" key="2">
    <source>
        <dbReference type="ARBA" id="ARBA00022525"/>
    </source>
</evidence>
<dbReference type="InterPro" id="IPR050439">
    <property type="entry name" value="ADAMTS_ADAMTS-like"/>
</dbReference>
<dbReference type="GO" id="GO:0009653">
    <property type="term" value="P:anatomical structure morphogenesis"/>
    <property type="evidence" value="ECO:0007669"/>
    <property type="project" value="UniProtKB-ARBA"/>
</dbReference>
<dbReference type="Pfam" id="PF07679">
    <property type="entry name" value="I-set"/>
    <property type="match status" value="1"/>
</dbReference>
<dbReference type="InterPro" id="IPR003598">
    <property type="entry name" value="Ig_sub2"/>
</dbReference>
<dbReference type="Pfam" id="PF19030">
    <property type="entry name" value="TSP1_ADAMTS"/>
    <property type="match status" value="4"/>
</dbReference>
<dbReference type="GO" id="GO:0006508">
    <property type="term" value="P:proteolysis"/>
    <property type="evidence" value="ECO:0007669"/>
    <property type="project" value="TreeGrafter"/>
</dbReference>
<dbReference type="Gene3D" id="2.20.100.10">
    <property type="entry name" value="Thrombospondin type-1 (TSP1) repeat"/>
    <property type="match status" value="4"/>
</dbReference>
<dbReference type="PROSITE" id="PS50900">
    <property type="entry name" value="PLAC"/>
    <property type="match status" value="1"/>
</dbReference>
<evidence type="ECO:0000256" key="5">
    <source>
        <dbReference type="PROSITE-ProRule" id="PRU00196"/>
    </source>
</evidence>
<dbReference type="GO" id="GO:0030198">
    <property type="term" value="P:extracellular matrix organization"/>
    <property type="evidence" value="ECO:0007669"/>
    <property type="project" value="TreeGrafter"/>
</dbReference>
<dbReference type="GO" id="GO:0016020">
    <property type="term" value="C:membrane"/>
    <property type="evidence" value="ECO:0007669"/>
    <property type="project" value="InterPro"/>
</dbReference>
<dbReference type="SMART" id="SM00409">
    <property type="entry name" value="IG"/>
    <property type="match status" value="1"/>
</dbReference>
<evidence type="ECO:0000256" key="4">
    <source>
        <dbReference type="ARBA" id="ARBA00022737"/>
    </source>
</evidence>
<dbReference type="GO" id="GO:0005576">
    <property type="term" value="C:extracellular region"/>
    <property type="evidence" value="ECO:0007669"/>
    <property type="project" value="UniProtKB-SubCell"/>
</dbReference>
<evidence type="ECO:0000256" key="6">
    <source>
        <dbReference type="SAM" id="MobiDB-lite"/>
    </source>
</evidence>
<dbReference type="SUPFAM" id="SSF82895">
    <property type="entry name" value="TSP-1 type 1 repeat"/>
    <property type="match status" value="5"/>
</dbReference>
<proteinExistence type="predicted"/>
<evidence type="ECO:0000313" key="10">
    <source>
        <dbReference type="EMBL" id="GMT30290.1"/>
    </source>
</evidence>
<sequence>SSSLPPPSSSFLPSPLPTSSVFHPHSRSTYMQGGLFLLLLCLRSLVRAVYIDDEDGFGLEEPINAHPRLVSGEWSECSASCGNGVQSRVVECRVVHPLAGHLKLPLHECRNLPSPSLFRPCSVQSCALKEEESSVQREDFHWKHSDWSPCSVSCLGGKQRALLQCIQLSSGRPVAWSSCDGRRRPQERTRSCNTRPCPPEWIVSAWSLCSSQCGSSRTRAVSCQSTVSQSGGAIGRVTRNNTECTGEKPTETEMCPDTDCQGWKVSAWSACSVSCGTGEERRSISCPLHSSCAAPSPPDRRHCERQACPQEDQEHKEGGHGKKLTLDLGGVATLYQGTSIKVKCPRKKEDSRKMYWLKDGEKIPNNGHVKVSSNGNLRIAHARMDDAGLYECFTASGLRGNVTIRFKIRESEERLKGGKKLAKGKAKFKAGQWGECHQSNCQLRGIQERTLECFVTEGKSHRKVSNSICETLNVSYICALFDVDLNCARTHRNGHWSQCNSSRCVRKWTSEQSRRADCISSNGKIVAESECDASSKPALTTICANPSCIPEWRATQWNACSSSCGTGGVQLRILHCLWTNTGKPAGNACDGLQQPRTTRACSHTSPLPACAPREREDEESPLCQDLSRFCDIIKLFHSCDSEHVRQRCCSTCNKVDKNK</sequence>
<dbReference type="InterPro" id="IPR013783">
    <property type="entry name" value="Ig-like_fold"/>
</dbReference>
<feature type="domain" description="Ig-like" evidence="8">
    <location>
        <begin position="309"/>
        <end position="403"/>
    </location>
</feature>
<feature type="non-terminal residue" evidence="10">
    <location>
        <position position="1"/>
    </location>
</feature>
<dbReference type="InterPro" id="IPR036383">
    <property type="entry name" value="TSP1_rpt_sf"/>
</dbReference>
<accession>A0AAV5WF45</accession>
<comment type="caution">
    <text evidence="5">Lacks conserved residue(s) required for the propagation of feature annotation.</text>
</comment>
<dbReference type="InterPro" id="IPR007110">
    <property type="entry name" value="Ig-like_dom"/>
</dbReference>
<evidence type="ECO:0000259" key="8">
    <source>
        <dbReference type="PROSITE" id="PS50835"/>
    </source>
</evidence>
<feature type="domain" description="PLAC" evidence="9">
    <location>
        <begin position="619"/>
        <end position="656"/>
    </location>
</feature>
<dbReference type="PROSITE" id="PS50092">
    <property type="entry name" value="TSP1"/>
    <property type="match status" value="5"/>
</dbReference>
<dbReference type="InterPro" id="IPR001190">
    <property type="entry name" value="SRCR"/>
</dbReference>
<dbReference type="PROSITE" id="PS50835">
    <property type="entry name" value="IG_LIKE"/>
    <property type="match status" value="1"/>
</dbReference>
<dbReference type="GO" id="GO:0031012">
    <property type="term" value="C:extracellular matrix"/>
    <property type="evidence" value="ECO:0007669"/>
    <property type="project" value="TreeGrafter"/>
</dbReference>
<organism evidence="10 11">
    <name type="scientific">Pristionchus fissidentatus</name>
    <dbReference type="NCBI Taxonomy" id="1538716"/>
    <lineage>
        <taxon>Eukaryota</taxon>
        <taxon>Metazoa</taxon>
        <taxon>Ecdysozoa</taxon>
        <taxon>Nematoda</taxon>
        <taxon>Chromadorea</taxon>
        <taxon>Rhabditida</taxon>
        <taxon>Rhabditina</taxon>
        <taxon>Diplogasteromorpha</taxon>
        <taxon>Diplogasteroidea</taxon>
        <taxon>Neodiplogasteridae</taxon>
        <taxon>Pristionchus</taxon>
    </lineage>
</organism>
<dbReference type="InterPro" id="IPR036179">
    <property type="entry name" value="Ig-like_dom_sf"/>
</dbReference>
<feature type="region of interest" description="Disordered" evidence="6">
    <location>
        <begin position="303"/>
        <end position="323"/>
    </location>
</feature>
<gene>
    <name evidence="10" type="ORF">PFISCL1PPCAC_21587</name>
</gene>
<dbReference type="Pfam" id="PF00090">
    <property type="entry name" value="TSP_1"/>
    <property type="match status" value="1"/>
</dbReference>
<dbReference type="SMART" id="SM00209">
    <property type="entry name" value="TSP1"/>
    <property type="match status" value="5"/>
</dbReference>
<comment type="caution">
    <text evidence="10">The sequence shown here is derived from an EMBL/GenBank/DDBJ whole genome shotgun (WGS) entry which is preliminary data.</text>
</comment>
<evidence type="ECO:0000259" key="7">
    <source>
        <dbReference type="PROSITE" id="PS50287"/>
    </source>
</evidence>
<reference evidence="10" key="1">
    <citation type="submission" date="2023-10" db="EMBL/GenBank/DDBJ databases">
        <title>Genome assembly of Pristionchus species.</title>
        <authorList>
            <person name="Yoshida K."/>
            <person name="Sommer R.J."/>
        </authorList>
    </citation>
    <scope>NUCLEOTIDE SEQUENCE</scope>
    <source>
        <strain evidence="10">RS5133</strain>
    </source>
</reference>
<dbReference type="EMBL" id="BTSY01000005">
    <property type="protein sequence ID" value="GMT30290.1"/>
    <property type="molecule type" value="Genomic_DNA"/>
</dbReference>
<dbReference type="PROSITE" id="PS50287">
    <property type="entry name" value="SRCR_2"/>
    <property type="match status" value="1"/>
</dbReference>
<keyword evidence="2" id="KW-0964">Secreted</keyword>
<evidence type="ECO:0000259" key="9">
    <source>
        <dbReference type="PROSITE" id="PS50900"/>
    </source>
</evidence>
<dbReference type="InterPro" id="IPR013098">
    <property type="entry name" value="Ig_I-set"/>
</dbReference>
<dbReference type="SUPFAM" id="SSF48726">
    <property type="entry name" value="Immunoglobulin"/>
    <property type="match status" value="1"/>
</dbReference>
<evidence type="ECO:0000256" key="3">
    <source>
        <dbReference type="ARBA" id="ARBA00022729"/>
    </source>
</evidence>
<keyword evidence="3" id="KW-0732">Signal</keyword>
<name>A0AAV5WF45_9BILA</name>
<keyword evidence="4" id="KW-0677">Repeat</keyword>
<feature type="domain" description="SRCR" evidence="7">
    <location>
        <begin position="166"/>
        <end position="287"/>
    </location>
</feature>
<dbReference type="PANTHER" id="PTHR13723">
    <property type="entry name" value="ADAMTS A DISINTEGRIN AND METALLOPROTEASE WITH THROMBOSPONDIN MOTIFS PROTEASE"/>
    <property type="match status" value="1"/>
</dbReference>
<comment type="subcellular location">
    <subcellularLocation>
        <location evidence="1">Secreted</location>
    </subcellularLocation>
</comment>
<dbReference type="InterPro" id="IPR000884">
    <property type="entry name" value="TSP1_rpt"/>
</dbReference>
<dbReference type="Proteomes" id="UP001432322">
    <property type="component" value="Unassembled WGS sequence"/>
</dbReference>
<feature type="non-terminal residue" evidence="10">
    <location>
        <position position="659"/>
    </location>
</feature>
<keyword evidence="11" id="KW-1185">Reference proteome</keyword>
<evidence type="ECO:0000256" key="1">
    <source>
        <dbReference type="ARBA" id="ARBA00004613"/>
    </source>
</evidence>
<dbReference type="FunFam" id="2.20.100.10:FF:000005">
    <property type="entry name" value="ADAM metallopeptidase with thrombospondin type 1 motif 9"/>
    <property type="match status" value="1"/>
</dbReference>
<protein>
    <submittedName>
        <fullName evidence="10">Uncharacterized protein</fullName>
    </submittedName>
</protein>
<dbReference type="SMART" id="SM00408">
    <property type="entry name" value="IGc2"/>
    <property type="match status" value="1"/>
</dbReference>
<dbReference type="Gene3D" id="2.60.40.10">
    <property type="entry name" value="Immunoglobulins"/>
    <property type="match status" value="1"/>
</dbReference>